<keyword evidence="3" id="KW-0998">Cell outer membrane</keyword>
<dbReference type="Gene3D" id="2.170.130.10">
    <property type="entry name" value="TonB-dependent receptor, plug domain"/>
    <property type="match status" value="1"/>
</dbReference>
<evidence type="ECO:0000256" key="4">
    <source>
        <dbReference type="SAM" id="SignalP"/>
    </source>
</evidence>
<evidence type="ECO:0000313" key="7">
    <source>
        <dbReference type="Proteomes" id="UP001623852"/>
    </source>
</evidence>
<feature type="domain" description="Outer membrane protein beta-barrel" evidence="5">
    <location>
        <begin position="367"/>
        <end position="772"/>
    </location>
</feature>
<dbReference type="Proteomes" id="UP001623852">
    <property type="component" value="Chromosome"/>
</dbReference>
<keyword evidence="2" id="KW-0472">Membrane</keyword>
<accession>A0ABZ2UE21</accession>
<feature type="chain" id="PRO_5046724551" evidence="4">
    <location>
        <begin position="20"/>
        <end position="796"/>
    </location>
</feature>
<evidence type="ECO:0000256" key="3">
    <source>
        <dbReference type="ARBA" id="ARBA00023237"/>
    </source>
</evidence>
<gene>
    <name evidence="6" type="ORF">AABD74_20960</name>
</gene>
<dbReference type="RefSeq" id="WP_406844187.1">
    <property type="nucleotide sequence ID" value="NZ_CP150845.1"/>
</dbReference>
<sequence>MTRIIVIASLLLYSSVLFAQVKVTGKVVNTKNNPIELIEVLLIDKDSTAIMSEMTNSNGDFVLSAGANNYLLQIKQMGVVLWKKRITVNDNIDLGVIKITEKEEKLNEVVVKNQKKIIERKIDRLVFNVENSISAAGGDAIDALRVTPSLKVQDDGISMVGKKAMAVMVDDRLIQLSGEDLIAFLRTIQSANIKSIEVITTPPAKYDAEGNSGIVNIILKKTKKNSWNGTVRSTSTQAAYFSESLGGDFLYQKNKVDISTSITSSFRKNINTNTPNAYFTQETWNQEDYTRSNSKSIAGNFQINYQLTPKTKIGAFYNGFNFNANDYQTSKNLIYSSSSSELDKYYHSTGDSDIDSYNNTFNFNVTHKLDTLGRQVTLDVDYFKRDQKKNNPFYTTNENYINSEINDYYTYNYGHQNIDNFSFKVDFDMPFKWANLNYGGKISFTKTRNNALGEFYEIISGENQPYLNQMNDFEYVENNQAFYISAQRKLNKKWDVKLGLRAEATYTKGISQPENLINKNDYIKFFPSVYISYIHNDDNNFNVNYSKRIKRPAYWELNPARWYTNLNFINYGNPFLQPSFSHNIELNHSYKNKLNTELWLSVTKGESGQLTINQDENTILSIRENFGNTLSTGWSEYVSFNVFPWWSSTASVDVYYTENKSTSSYLKAYYSGWGGDINAVNTFSLNQEKSLNAELTYHYDFPNKYAYDTRQGRSYMNLGFKYSMLNKKIQMNLLFRDLFRSYKTTGTRNTQGTLYTFNIYNDSQSVRFSINYTFGNKSIKVRNREGGNTEESNRAN</sequence>
<evidence type="ECO:0000313" key="6">
    <source>
        <dbReference type="EMBL" id="WYZ19622.1"/>
    </source>
</evidence>
<evidence type="ECO:0000256" key="2">
    <source>
        <dbReference type="ARBA" id="ARBA00023136"/>
    </source>
</evidence>
<dbReference type="SUPFAM" id="SSF56935">
    <property type="entry name" value="Porins"/>
    <property type="match status" value="1"/>
</dbReference>
<dbReference type="InterPro" id="IPR041700">
    <property type="entry name" value="OMP_b-brl_3"/>
</dbReference>
<name>A0ABZ2UE21_9FLAO</name>
<dbReference type="SUPFAM" id="SSF49464">
    <property type="entry name" value="Carboxypeptidase regulatory domain-like"/>
    <property type="match status" value="1"/>
</dbReference>
<dbReference type="InterPro" id="IPR008969">
    <property type="entry name" value="CarboxyPept-like_regulatory"/>
</dbReference>
<dbReference type="PANTHER" id="PTHR40980">
    <property type="entry name" value="PLUG DOMAIN-CONTAINING PROTEIN"/>
    <property type="match status" value="1"/>
</dbReference>
<dbReference type="InterPro" id="IPR036942">
    <property type="entry name" value="Beta-barrel_TonB_sf"/>
</dbReference>
<comment type="subcellular location">
    <subcellularLocation>
        <location evidence="1">Cell outer membrane</location>
    </subcellularLocation>
</comment>
<reference evidence="6 7" key="1">
    <citation type="submission" date="2024-03" db="EMBL/GenBank/DDBJ databases">
        <title>Flavobacterium soyae.</title>
        <authorList>
            <person name="Zheng W."/>
        </authorList>
    </citation>
    <scope>NUCLEOTIDE SEQUENCE [LARGE SCALE GENOMIC DNA]</scope>
    <source>
        <strain evidence="6 7">55</strain>
    </source>
</reference>
<dbReference type="InterPro" id="IPR037066">
    <property type="entry name" value="Plug_dom_sf"/>
</dbReference>
<keyword evidence="4" id="KW-0732">Signal</keyword>
<dbReference type="PANTHER" id="PTHR40980:SF4">
    <property type="entry name" value="TONB-DEPENDENT RECEPTOR-LIKE BETA-BARREL DOMAIN-CONTAINING PROTEIN"/>
    <property type="match status" value="1"/>
</dbReference>
<dbReference type="EMBL" id="CP150845">
    <property type="protein sequence ID" value="WYZ19622.1"/>
    <property type="molecule type" value="Genomic_DNA"/>
</dbReference>
<proteinExistence type="predicted"/>
<feature type="signal peptide" evidence="4">
    <location>
        <begin position="1"/>
        <end position="19"/>
    </location>
</feature>
<dbReference type="Gene3D" id="2.40.170.20">
    <property type="entry name" value="TonB-dependent receptor, beta-barrel domain"/>
    <property type="match status" value="1"/>
</dbReference>
<organism evidence="6 7">
    <name type="scientific">Flavobacterium soyae</name>
    <dbReference type="NCBI Taxonomy" id="2903098"/>
    <lineage>
        <taxon>Bacteria</taxon>
        <taxon>Pseudomonadati</taxon>
        <taxon>Bacteroidota</taxon>
        <taxon>Flavobacteriia</taxon>
        <taxon>Flavobacteriales</taxon>
        <taxon>Flavobacteriaceae</taxon>
        <taxon>Flavobacterium</taxon>
    </lineage>
</organism>
<protein>
    <submittedName>
        <fullName evidence="6">Outer membrane beta-barrel family protein</fullName>
    </submittedName>
</protein>
<evidence type="ECO:0000259" key="5">
    <source>
        <dbReference type="Pfam" id="PF14905"/>
    </source>
</evidence>
<keyword evidence="7" id="KW-1185">Reference proteome</keyword>
<dbReference type="Pfam" id="PF14905">
    <property type="entry name" value="OMP_b-brl_3"/>
    <property type="match status" value="1"/>
</dbReference>
<evidence type="ECO:0000256" key="1">
    <source>
        <dbReference type="ARBA" id="ARBA00004442"/>
    </source>
</evidence>